<evidence type="ECO:0000256" key="6">
    <source>
        <dbReference type="ARBA" id="ARBA00022989"/>
    </source>
</evidence>
<reference evidence="10" key="1">
    <citation type="journal article" date="2015" name="MBio">
        <title>Eco-Evolutionary Dynamics of Episomes among Ecologically Cohesive Bacterial Populations.</title>
        <authorList>
            <person name="Xue H."/>
            <person name="Cordero O.X."/>
            <person name="Camas F.M."/>
            <person name="Trimble W."/>
            <person name="Meyer F."/>
            <person name="Guglielmini J."/>
            <person name="Rocha E.P."/>
            <person name="Polz M.F."/>
        </authorList>
    </citation>
    <scope>NUCLEOTIDE SEQUENCE</scope>
    <source>
        <strain evidence="10">5S_214</strain>
    </source>
</reference>
<comment type="similarity">
    <text evidence="2 8">Belongs to the major facilitator superfamily. Bcr/CmlA family.</text>
</comment>
<evidence type="ECO:0000313" key="10">
    <source>
        <dbReference type="EMBL" id="AKN37577.1"/>
    </source>
</evidence>
<evidence type="ECO:0000256" key="4">
    <source>
        <dbReference type="ARBA" id="ARBA00022475"/>
    </source>
</evidence>
<evidence type="ECO:0000259" key="9">
    <source>
        <dbReference type="PROSITE" id="PS50850"/>
    </source>
</evidence>
<dbReference type="SUPFAM" id="SSF103473">
    <property type="entry name" value="MFS general substrate transporter"/>
    <property type="match status" value="1"/>
</dbReference>
<keyword evidence="3 8" id="KW-0813">Transport</keyword>
<feature type="transmembrane region" description="Helical" evidence="8">
    <location>
        <begin position="230"/>
        <end position="248"/>
    </location>
</feature>
<name>A0A0H3ZT04_VIBSP</name>
<dbReference type="NCBIfam" id="TIGR00710">
    <property type="entry name" value="efflux_Bcr_CflA"/>
    <property type="match status" value="1"/>
</dbReference>
<keyword evidence="4" id="KW-1003">Cell membrane</keyword>
<evidence type="ECO:0000256" key="2">
    <source>
        <dbReference type="ARBA" id="ARBA00006236"/>
    </source>
</evidence>
<evidence type="ECO:0000256" key="1">
    <source>
        <dbReference type="ARBA" id="ARBA00004651"/>
    </source>
</evidence>
<feature type="transmembrane region" description="Helical" evidence="8">
    <location>
        <begin position="352"/>
        <end position="370"/>
    </location>
</feature>
<dbReference type="GO" id="GO:1990961">
    <property type="term" value="P:xenobiotic detoxification by transmembrane export across the plasma membrane"/>
    <property type="evidence" value="ECO:0007669"/>
    <property type="project" value="InterPro"/>
</dbReference>
<dbReference type="InterPro" id="IPR036259">
    <property type="entry name" value="MFS_trans_sf"/>
</dbReference>
<feature type="transmembrane region" description="Helical" evidence="8">
    <location>
        <begin position="57"/>
        <end position="76"/>
    </location>
</feature>
<feature type="transmembrane region" description="Helical" evidence="8">
    <location>
        <begin position="26"/>
        <end position="45"/>
    </location>
</feature>
<evidence type="ECO:0000256" key="3">
    <source>
        <dbReference type="ARBA" id="ARBA00022448"/>
    </source>
</evidence>
<dbReference type="PROSITE" id="PS50850">
    <property type="entry name" value="MFS"/>
    <property type="match status" value="1"/>
</dbReference>
<feature type="transmembrane region" description="Helical" evidence="8">
    <location>
        <begin position="287"/>
        <end position="313"/>
    </location>
</feature>
<dbReference type="EMBL" id="KP795539">
    <property type="protein sequence ID" value="AKN37577.1"/>
    <property type="molecule type" value="Genomic_DNA"/>
</dbReference>
<dbReference type="AlphaFoldDB" id="A0A0H3ZT04"/>
<dbReference type="InterPro" id="IPR011701">
    <property type="entry name" value="MFS"/>
</dbReference>
<feature type="transmembrane region" description="Helical" evidence="8">
    <location>
        <begin position="144"/>
        <end position="165"/>
    </location>
</feature>
<feature type="transmembrane region" description="Helical" evidence="8">
    <location>
        <begin position="198"/>
        <end position="218"/>
    </location>
</feature>
<evidence type="ECO:0000256" key="7">
    <source>
        <dbReference type="ARBA" id="ARBA00023136"/>
    </source>
</evidence>
<dbReference type="InterPro" id="IPR020846">
    <property type="entry name" value="MFS_dom"/>
</dbReference>
<dbReference type="PANTHER" id="PTHR23502">
    <property type="entry name" value="MAJOR FACILITATOR SUPERFAMILY"/>
    <property type="match status" value="1"/>
</dbReference>
<keyword evidence="7 8" id="KW-0472">Membrane</keyword>
<dbReference type="Pfam" id="PF07690">
    <property type="entry name" value="MFS_1"/>
    <property type="match status" value="1"/>
</dbReference>
<evidence type="ECO:0000256" key="5">
    <source>
        <dbReference type="ARBA" id="ARBA00022692"/>
    </source>
</evidence>
<comment type="caution">
    <text evidence="8">Lacks conserved residue(s) required for the propagation of feature annotation.</text>
</comment>
<dbReference type="PANTHER" id="PTHR23502:SF162">
    <property type="entry name" value="INNER MEMBRANE TRANSPORT PROTEIN YDHC"/>
    <property type="match status" value="1"/>
</dbReference>
<feature type="domain" description="Major facilitator superfamily (MFS) profile" evidence="9">
    <location>
        <begin position="1"/>
        <end position="376"/>
    </location>
</feature>
<protein>
    <recommendedName>
        <fullName evidence="8">Bcr/CflA family efflux transporter</fullName>
    </recommendedName>
</protein>
<sequence>MGLVASDIYIPGLRTLADDLNTSTNYVQLTIGVYLAGLACFQLIYGPLSDRLGRKPIILFGVVIYIIASLAAMYINSIEQLIVVRFFQASGACAGLVVGRAIISDLYSREQSVHVYNIIYPMVAASPAIAPLMGGYIIEYFGWRYSFLFVFTFGVILVLLVLFFFQETNIRKESSEGSLRSIMYDYYSVVNNGQFWKYILCVLMLYGTWFTFLTQSSFIYHDLGYTEKEIGYFYIPLAFMIYVGSRISKLMTNKIGIDSTFFLGLVIFCFGAGALFLSSYFSEITSAAQLIVPMALLATSNGIVLTLGISSAVSLNAEKSGSASAVVGFLQIGFSSLCASWFGYLFEISPMSMALEILTLSLISFLVIWLSTNLRQGLL</sequence>
<dbReference type="GO" id="GO:0005886">
    <property type="term" value="C:plasma membrane"/>
    <property type="evidence" value="ECO:0007669"/>
    <property type="project" value="UniProtKB-SubCell"/>
</dbReference>
<keyword evidence="5 8" id="KW-0812">Transmembrane</keyword>
<dbReference type="GO" id="GO:0042910">
    <property type="term" value="F:xenobiotic transmembrane transporter activity"/>
    <property type="evidence" value="ECO:0007669"/>
    <property type="project" value="InterPro"/>
</dbReference>
<keyword evidence="8" id="KW-0997">Cell inner membrane</keyword>
<feature type="transmembrane region" description="Helical" evidence="8">
    <location>
        <begin position="115"/>
        <end position="138"/>
    </location>
</feature>
<dbReference type="CDD" id="cd17320">
    <property type="entry name" value="MFS_MdfA_MDR_like"/>
    <property type="match status" value="1"/>
</dbReference>
<organism evidence="10">
    <name type="scientific">Vibrio splendidus</name>
    <dbReference type="NCBI Taxonomy" id="29497"/>
    <lineage>
        <taxon>Bacteria</taxon>
        <taxon>Pseudomonadati</taxon>
        <taxon>Pseudomonadota</taxon>
        <taxon>Gammaproteobacteria</taxon>
        <taxon>Vibrionales</taxon>
        <taxon>Vibrionaceae</taxon>
        <taxon>Vibrio</taxon>
    </lineage>
</organism>
<evidence type="ECO:0000256" key="8">
    <source>
        <dbReference type="RuleBase" id="RU365088"/>
    </source>
</evidence>
<feature type="transmembrane region" description="Helical" evidence="8">
    <location>
        <begin position="325"/>
        <end position="346"/>
    </location>
</feature>
<feature type="transmembrane region" description="Helical" evidence="8">
    <location>
        <begin position="260"/>
        <end position="281"/>
    </location>
</feature>
<feature type="transmembrane region" description="Helical" evidence="8">
    <location>
        <begin position="82"/>
        <end position="103"/>
    </location>
</feature>
<keyword evidence="6 8" id="KW-1133">Transmembrane helix</keyword>
<dbReference type="InterPro" id="IPR004812">
    <property type="entry name" value="Efflux_drug-R_Bcr/CmlA"/>
</dbReference>
<proteinExistence type="inferred from homology"/>
<comment type="subcellular location">
    <subcellularLocation>
        <location evidence="8">Cell inner membrane</location>
        <topology evidence="8">Multi-pass membrane protein</topology>
    </subcellularLocation>
    <subcellularLocation>
        <location evidence="1">Cell membrane</location>
        <topology evidence="1">Multi-pass membrane protein</topology>
    </subcellularLocation>
</comment>
<accession>A0A0H3ZT04</accession>
<dbReference type="Gene3D" id="1.20.1720.10">
    <property type="entry name" value="Multidrug resistance protein D"/>
    <property type="match status" value="1"/>
</dbReference>